<feature type="domain" description="YdhG-like" evidence="1">
    <location>
        <begin position="26"/>
        <end position="117"/>
    </location>
</feature>
<keyword evidence="3" id="KW-1185">Reference proteome</keyword>
<gene>
    <name evidence="2" type="ORF">NCCP602_13940</name>
</gene>
<reference evidence="2 3" key="1">
    <citation type="submission" date="2024-01" db="EMBL/GenBank/DDBJ databases">
        <title>Characterization of antibiotic resistant novel bacterial strains and their environmental applications.</title>
        <authorList>
            <person name="Manzoor S."/>
            <person name="Abbas S."/>
            <person name="Arshad M."/>
            <person name="Ahmed I."/>
        </authorList>
    </citation>
    <scope>NUCLEOTIDE SEQUENCE [LARGE SCALE GENOMIC DNA]</scope>
    <source>
        <strain evidence="2 3">NCCP-602</strain>
    </source>
</reference>
<evidence type="ECO:0000313" key="2">
    <source>
        <dbReference type="EMBL" id="GAA0035433.1"/>
    </source>
</evidence>
<protein>
    <recommendedName>
        <fullName evidence="1">YdhG-like domain-containing protein</fullName>
    </recommendedName>
</protein>
<sequence>MIKRVDLSKPGNVEEYIASFDSPEQQDFLRRLRDLSRANAPTAGEGLKWGNPAYFLDSILFAFAGYQRHANFVFTPSTKEAFADRLTDFDTGKGSIKLPYDKEIPEDLLAEMIAYRIREFEVDGVKWM</sequence>
<dbReference type="InterPro" id="IPR014922">
    <property type="entry name" value="YdhG-like"/>
</dbReference>
<dbReference type="RefSeq" id="WP_339392325.1">
    <property type="nucleotide sequence ID" value="NZ_BAAAAF010000004.1"/>
</dbReference>
<dbReference type="EMBL" id="BAAAAF010000004">
    <property type="protein sequence ID" value="GAA0035433.1"/>
    <property type="molecule type" value="Genomic_DNA"/>
</dbReference>
<evidence type="ECO:0000313" key="3">
    <source>
        <dbReference type="Proteomes" id="UP001498238"/>
    </source>
</evidence>
<dbReference type="Pfam" id="PF08818">
    <property type="entry name" value="DUF1801"/>
    <property type="match status" value="1"/>
</dbReference>
<accession>A0ABP3C6P0</accession>
<organism evidence="2 3">
    <name type="scientific">Brevibacterium metallidurans</name>
    <dbReference type="NCBI Taxonomy" id="1482676"/>
    <lineage>
        <taxon>Bacteria</taxon>
        <taxon>Bacillati</taxon>
        <taxon>Actinomycetota</taxon>
        <taxon>Actinomycetes</taxon>
        <taxon>Micrococcales</taxon>
        <taxon>Brevibacteriaceae</taxon>
        <taxon>Brevibacterium</taxon>
    </lineage>
</organism>
<proteinExistence type="predicted"/>
<dbReference type="Gene3D" id="3.90.1150.200">
    <property type="match status" value="1"/>
</dbReference>
<evidence type="ECO:0000259" key="1">
    <source>
        <dbReference type="Pfam" id="PF08818"/>
    </source>
</evidence>
<name>A0ABP3C6P0_9MICO</name>
<dbReference type="Proteomes" id="UP001498238">
    <property type="component" value="Unassembled WGS sequence"/>
</dbReference>
<comment type="caution">
    <text evidence="2">The sequence shown here is derived from an EMBL/GenBank/DDBJ whole genome shotgun (WGS) entry which is preliminary data.</text>
</comment>
<dbReference type="SUPFAM" id="SSF159888">
    <property type="entry name" value="YdhG-like"/>
    <property type="match status" value="1"/>
</dbReference>